<dbReference type="EMBL" id="CM047580">
    <property type="protein sequence ID" value="KAI9920798.1"/>
    <property type="molecule type" value="Genomic_DNA"/>
</dbReference>
<gene>
    <name evidence="1" type="ORF">PsorP6_000233</name>
</gene>
<reference evidence="1 2" key="1">
    <citation type="journal article" date="2022" name="bioRxiv">
        <title>The genome of the oomycete Peronosclerospora sorghi, a cosmopolitan pathogen of maize and sorghum, is inflated with dispersed pseudogenes.</title>
        <authorList>
            <person name="Fletcher K."/>
            <person name="Martin F."/>
            <person name="Isakeit T."/>
            <person name="Cavanaugh K."/>
            <person name="Magill C."/>
            <person name="Michelmore R."/>
        </authorList>
    </citation>
    <scope>NUCLEOTIDE SEQUENCE [LARGE SCALE GENOMIC DNA]</scope>
    <source>
        <strain evidence="1">P6</strain>
    </source>
</reference>
<dbReference type="Proteomes" id="UP001163321">
    <property type="component" value="Chromosome 1"/>
</dbReference>
<organism evidence="1 2">
    <name type="scientific">Peronosclerospora sorghi</name>
    <dbReference type="NCBI Taxonomy" id="230839"/>
    <lineage>
        <taxon>Eukaryota</taxon>
        <taxon>Sar</taxon>
        <taxon>Stramenopiles</taxon>
        <taxon>Oomycota</taxon>
        <taxon>Peronosporomycetes</taxon>
        <taxon>Peronosporales</taxon>
        <taxon>Peronosporaceae</taxon>
        <taxon>Peronosclerospora</taxon>
    </lineage>
</organism>
<protein>
    <submittedName>
        <fullName evidence="1">Uncharacterized protein</fullName>
    </submittedName>
</protein>
<evidence type="ECO:0000313" key="1">
    <source>
        <dbReference type="EMBL" id="KAI9920798.1"/>
    </source>
</evidence>
<proteinExistence type="predicted"/>
<sequence>MYYKGEILYTQITRVRLALAFVELWALTRKILLEAWYVVTVSDIGYNGASLGFECDKYNEPQAILDSGTSNLDFPPVVYNTLLDRIKTATMQAIPDFDPSYFDDSTSCCDEYYWRPEMNGAKSSTPCRAIGISEGTSTILGGVFMDGLYSYHDRADGKIGLAVADKCPNSVKSSKKVYAFKNADNWCSCFSSTLKTKSSWSLYVPWGTGCFFWQWWMFVVMFSLLVVLACVCVLIWWQRTNKQMKQLQEEAYRSGSVGAHTDCLPATRLSRGADIAPAPPPSRYFVVSTPTRKTQSTGSMLLSTKSHDKRSIRKEKDVPVMGESKYSNLSSPRSPLSSTSIIALLSEAASGSNSSKESWRRSSNRPYQGNRV</sequence>
<name>A0ACC0WPL2_9STRA</name>
<accession>A0ACC0WPL2</accession>
<keyword evidence="2" id="KW-1185">Reference proteome</keyword>
<comment type="caution">
    <text evidence="1">The sequence shown here is derived from an EMBL/GenBank/DDBJ whole genome shotgun (WGS) entry which is preliminary data.</text>
</comment>
<evidence type="ECO:0000313" key="2">
    <source>
        <dbReference type="Proteomes" id="UP001163321"/>
    </source>
</evidence>